<name>A0A380MZY9_9GAMM</name>
<dbReference type="InterPro" id="IPR050065">
    <property type="entry name" value="GlmU-like"/>
</dbReference>
<sequence>MKAMILAAGRGSRMGVLTQKTPKPLLKIGKYRLIEWQIQRLAAAGIREFVVNLAYLGEQIAAALGDGSRYGVQISYSPEPEGGLETAGGIIQALPLLGEAPFLVANADVWCAPDYRRFISDYQEQMLAHLLLVPTPAWKNSGDFDLAGERVIIGDTYTFAGISVIHPRLFAGENGGFLALAPFLRRAAQQGRLSGCLFAGQWQDVGTPERLASLQAQYQ</sequence>
<gene>
    <name evidence="4" type="primary">rmlA2</name>
    <name evidence="4" type="ORF">NCTC10717_01876</name>
</gene>
<dbReference type="OrthoDB" id="9788272at2"/>
<evidence type="ECO:0000256" key="1">
    <source>
        <dbReference type="ARBA" id="ARBA00022679"/>
    </source>
</evidence>
<reference evidence="4 5" key="1">
    <citation type="submission" date="2018-06" db="EMBL/GenBank/DDBJ databases">
        <authorList>
            <consortium name="Pathogen Informatics"/>
            <person name="Doyle S."/>
        </authorList>
    </citation>
    <scope>NUCLEOTIDE SEQUENCE [LARGE SCALE GENOMIC DNA]</scope>
    <source>
        <strain evidence="4 5">NCTC10717</strain>
    </source>
</reference>
<keyword evidence="5" id="KW-1185">Reference proteome</keyword>
<dbReference type="Gene3D" id="3.90.550.10">
    <property type="entry name" value="Spore Coat Polysaccharide Biosynthesis Protein SpsA, Chain A"/>
    <property type="match status" value="1"/>
</dbReference>
<dbReference type="Proteomes" id="UP000254575">
    <property type="component" value="Unassembled WGS sequence"/>
</dbReference>
<dbReference type="PANTHER" id="PTHR43584:SF8">
    <property type="entry name" value="N-ACETYLMURAMATE ALPHA-1-PHOSPHATE URIDYLYLTRANSFERASE"/>
    <property type="match status" value="1"/>
</dbReference>
<accession>A0A380MZY9</accession>
<evidence type="ECO:0000256" key="2">
    <source>
        <dbReference type="ARBA" id="ARBA00022695"/>
    </source>
</evidence>
<dbReference type="CDD" id="cd06422">
    <property type="entry name" value="NTP_transferase_like_1"/>
    <property type="match status" value="1"/>
</dbReference>
<evidence type="ECO:0000313" key="4">
    <source>
        <dbReference type="EMBL" id="SUO98135.1"/>
    </source>
</evidence>
<protein>
    <submittedName>
        <fullName evidence="4">Glucose-1-phosphate thymidylyltransferase 2</fullName>
        <ecNumber evidence="4">2.7.7.24</ecNumber>
    </submittedName>
</protein>
<evidence type="ECO:0000259" key="3">
    <source>
        <dbReference type="Pfam" id="PF00483"/>
    </source>
</evidence>
<dbReference type="PANTHER" id="PTHR43584">
    <property type="entry name" value="NUCLEOTIDYL TRANSFERASE"/>
    <property type="match status" value="1"/>
</dbReference>
<dbReference type="NCBIfam" id="NF045761">
    <property type="entry name" value="NAMPUrTaseMurU"/>
    <property type="match status" value="1"/>
</dbReference>
<feature type="domain" description="Nucleotidyl transferase" evidence="3">
    <location>
        <begin position="2"/>
        <end position="127"/>
    </location>
</feature>
<keyword evidence="1 4" id="KW-0808">Transferase</keyword>
<dbReference type="Pfam" id="PF00483">
    <property type="entry name" value="NTP_transferase"/>
    <property type="match status" value="1"/>
</dbReference>
<dbReference type="InterPro" id="IPR005835">
    <property type="entry name" value="NTP_transferase_dom"/>
</dbReference>
<dbReference type="InterPro" id="IPR029044">
    <property type="entry name" value="Nucleotide-diphossugar_trans"/>
</dbReference>
<dbReference type="RefSeq" id="WP_115219001.1">
    <property type="nucleotide sequence ID" value="NZ_UHIA01000004.1"/>
</dbReference>
<dbReference type="AlphaFoldDB" id="A0A380MZY9"/>
<proteinExistence type="predicted"/>
<dbReference type="EMBL" id="UHIA01000004">
    <property type="protein sequence ID" value="SUO98135.1"/>
    <property type="molecule type" value="Genomic_DNA"/>
</dbReference>
<organism evidence="4 5">
    <name type="scientific">Suttonella indologenes</name>
    <dbReference type="NCBI Taxonomy" id="13276"/>
    <lineage>
        <taxon>Bacteria</taxon>
        <taxon>Pseudomonadati</taxon>
        <taxon>Pseudomonadota</taxon>
        <taxon>Gammaproteobacteria</taxon>
        <taxon>Cardiobacteriales</taxon>
        <taxon>Cardiobacteriaceae</taxon>
        <taxon>Suttonella</taxon>
    </lineage>
</organism>
<dbReference type="GO" id="GO:0008879">
    <property type="term" value="F:glucose-1-phosphate thymidylyltransferase activity"/>
    <property type="evidence" value="ECO:0007669"/>
    <property type="project" value="UniProtKB-EC"/>
</dbReference>
<dbReference type="SUPFAM" id="SSF53448">
    <property type="entry name" value="Nucleotide-diphospho-sugar transferases"/>
    <property type="match status" value="1"/>
</dbReference>
<evidence type="ECO:0000313" key="5">
    <source>
        <dbReference type="Proteomes" id="UP000254575"/>
    </source>
</evidence>
<keyword evidence="2 4" id="KW-0548">Nucleotidyltransferase</keyword>
<dbReference type="InterPro" id="IPR054790">
    <property type="entry name" value="MurU"/>
</dbReference>
<dbReference type="EC" id="2.7.7.24" evidence="4"/>